<gene>
    <name evidence="1" type="ORF">S12H4_35722</name>
</gene>
<dbReference type="EMBL" id="BARW01021239">
    <property type="protein sequence ID" value="GAJ00785.1"/>
    <property type="molecule type" value="Genomic_DNA"/>
</dbReference>
<name>X1V771_9ZZZZ</name>
<protein>
    <submittedName>
        <fullName evidence="1">Uncharacterized protein</fullName>
    </submittedName>
</protein>
<comment type="caution">
    <text evidence="1">The sequence shown here is derived from an EMBL/GenBank/DDBJ whole genome shotgun (WGS) entry which is preliminary data.</text>
</comment>
<proteinExistence type="predicted"/>
<accession>X1V771</accession>
<dbReference type="AlphaFoldDB" id="X1V771"/>
<sequence>MGFGGAGGAKTFLELTDTPSSYTGSSKKVSRVNAAEDQLEFGLPVFDVTKFFDGSLDTPTDKDWEFESPVPFTISIYLFFSPLIKNAFNQLEVYVIDQDTNFWKYNLKTKLWAELSSP</sequence>
<evidence type="ECO:0000313" key="1">
    <source>
        <dbReference type="EMBL" id="GAJ00785.1"/>
    </source>
</evidence>
<organism evidence="1">
    <name type="scientific">marine sediment metagenome</name>
    <dbReference type="NCBI Taxonomy" id="412755"/>
    <lineage>
        <taxon>unclassified sequences</taxon>
        <taxon>metagenomes</taxon>
        <taxon>ecological metagenomes</taxon>
    </lineage>
</organism>
<feature type="non-terminal residue" evidence="1">
    <location>
        <position position="118"/>
    </location>
</feature>
<reference evidence="1" key="1">
    <citation type="journal article" date="2014" name="Front. Microbiol.">
        <title>High frequency of phylogenetically diverse reductive dehalogenase-homologous genes in deep subseafloor sedimentary metagenomes.</title>
        <authorList>
            <person name="Kawai M."/>
            <person name="Futagami T."/>
            <person name="Toyoda A."/>
            <person name="Takaki Y."/>
            <person name="Nishi S."/>
            <person name="Hori S."/>
            <person name="Arai W."/>
            <person name="Tsubouchi T."/>
            <person name="Morono Y."/>
            <person name="Uchiyama I."/>
            <person name="Ito T."/>
            <person name="Fujiyama A."/>
            <person name="Inagaki F."/>
            <person name="Takami H."/>
        </authorList>
    </citation>
    <scope>NUCLEOTIDE SEQUENCE</scope>
    <source>
        <strain evidence="1">Expedition CK06-06</strain>
    </source>
</reference>